<proteinExistence type="inferred from homology"/>
<accession>A0AAQ4P754</accession>
<evidence type="ECO:0008006" key="9">
    <source>
        <dbReference type="Google" id="ProtNLM"/>
    </source>
</evidence>
<dbReference type="PANTHER" id="PTHR24200">
    <property type="entry name" value="TOUCAN, ISOFORM A"/>
    <property type="match status" value="1"/>
</dbReference>
<dbReference type="Proteomes" id="UP000007635">
    <property type="component" value="Chromosome IX"/>
</dbReference>
<dbReference type="AlphaFoldDB" id="A0AAQ4P754"/>
<keyword evidence="3 5" id="KW-0175">Coiled coil</keyword>
<evidence type="ECO:0000256" key="2">
    <source>
        <dbReference type="ARBA" id="ARBA00007585"/>
    </source>
</evidence>
<feature type="compositionally biased region" description="Gly residues" evidence="6">
    <location>
        <begin position="85"/>
        <end position="96"/>
    </location>
</feature>
<reference evidence="7 8" key="1">
    <citation type="journal article" date="2021" name="G3 (Bethesda)">
        <title>Improved contiguity of the threespine stickleback genome using long-read sequencing.</title>
        <authorList>
            <person name="Nath S."/>
            <person name="Shaw D.E."/>
            <person name="White M.A."/>
        </authorList>
    </citation>
    <scope>NUCLEOTIDE SEQUENCE [LARGE SCALE GENOMIC DNA]</scope>
    <source>
        <strain evidence="7 8">Lake Benthic</strain>
    </source>
</reference>
<feature type="compositionally biased region" description="Polar residues" evidence="6">
    <location>
        <begin position="97"/>
        <end position="106"/>
    </location>
</feature>
<dbReference type="PANTHER" id="PTHR24200:SF7">
    <property type="entry name" value="MICROTUBULE-ASSOCIATED TUMOR SUPPRESSOR 1"/>
    <property type="match status" value="1"/>
</dbReference>
<feature type="region of interest" description="Disordered" evidence="6">
    <location>
        <begin position="735"/>
        <end position="762"/>
    </location>
</feature>
<feature type="coiled-coil region" evidence="5">
    <location>
        <begin position="356"/>
        <end position="477"/>
    </location>
</feature>
<feature type="region of interest" description="Disordered" evidence="6">
    <location>
        <begin position="195"/>
        <end position="256"/>
    </location>
</feature>
<feature type="compositionally biased region" description="Polar residues" evidence="6">
    <location>
        <begin position="115"/>
        <end position="129"/>
    </location>
</feature>
<evidence type="ECO:0000313" key="7">
    <source>
        <dbReference type="Ensembl" id="ENSGACP00000034413.1"/>
    </source>
</evidence>
<dbReference type="GO" id="GO:0008017">
    <property type="term" value="F:microtubule binding"/>
    <property type="evidence" value="ECO:0007669"/>
    <property type="project" value="TreeGrafter"/>
</dbReference>
<comment type="subcellular location">
    <subcellularLocation>
        <location evidence="1">Nucleus</location>
    </subcellularLocation>
</comment>
<dbReference type="GeneTree" id="ENSGT00950000183026"/>
<dbReference type="InterPro" id="IPR051293">
    <property type="entry name" value="MTUS1/CCDC69"/>
</dbReference>
<feature type="compositionally biased region" description="Polar residues" evidence="6">
    <location>
        <begin position="32"/>
        <end position="45"/>
    </location>
</feature>
<sequence>MANTMVSVRSSELGPLGWDTVGKSHVFLQKVSSKLGPNSSQQQRGTRVGKGPLGPPPPLWSCKSHGPPGQGIPRRRKTLTDGSTFGEGGQSAGGGTPTRSRQSQCQGIPKPRTTAAVNSKTTANQQSTASKLPVKGLLTSLISSSLENTGISGATSNGLLKAPTVTNNNKANKTAAAHQPAEKTGPVANHGLTKQAAQCALQRSSSARLTRINSTVDKNKPQEAPARPTNTNSSSLAAAPAGGNSERKQHPPPELVPDVVKANTTVMAVLPVPTPETTNTGSGSTGASGLGLKAKSRSSPRTASHFQNTSKRGAAGAVVVDWMVTAKQNQSKELPEKKNLAINRLRKLVVQGNRRVEALAIVIQQLFSECEEAQKQTKGLSLELENLRDELVASSQCCECLQKGKEEVHVSLEEALNRLQEQHKEELVQLEDRLRSFYQTEWDKVHQTYQEEADKCRRLMEQQVEKLRSQQEADKNNLEVSHSQKMESLRLQYVTSIEDLKRIQQTDLEKLSRTLKETETSLSDKICELSAENGALNEKLKAEEERRRHVHTDKNLKDSHTMYLEQELDSLKVVLEIKNNQLHQREKKLMEMDKLPCDWLATDPGCTPPEVGWDGLQPPRNPVCRISSLTMDGWITWILEELVKSLYVYTSNQSFCLSQLETNVKLEECLTKVQQENEDYKARMDKHAALSKQLSSEQVKLQQTLQKESKVNKRLSMENEELLWKLHNGDLLASPRRLSPTSPFGSPRNSASFPTIAPLSPR</sequence>
<keyword evidence="8" id="KW-1185">Reference proteome</keyword>
<feature type="coiled-coil region" evidence="5">
    <location>
        <begin position="663"/>
        <end position="690"/>
    </location>
</feature>
<comment type="similarity">
    <text evidence="2">Belongs to the MTUS1 family.</text>
</comment>
<name>A0AAQ4P754_GASAC</name>
<reference evidence="7" key="2">
    <citation type="submission" date="2025-08" db="UniProtKB">
        <authorList>
            <consortium name="Ensembl"/>
        </authorList>
    </citation>
    <scope>IDENTIFICATION</scope>
</reference>
<evidence type="ECO:0000256" key="4">
    <source>
        <dbReference type="ARBA" id="ARBA00023242"/>
    </source>
</evidence>
<dbReference type="GO" id="GO:0005634">
    <property type="term" value="C:nucleus"/>
    <property type="evidence" value="ECO:0007669"/>
    <property type="project" value="UniProtKB-SubCell"/>
</dbReference>
<organism evidence="7 8">
    <name type="scientific">Gasterosteus aculeatus aculeatus</name>
    <name type="common">three-spined stickleback</name>
    <dbReference type="NCBI Taxonomy" id="481459"/>
    <lineage>
        <taxon>Eukaryota</taxon>
        <taxon>Metazoa</taxon>
        <taxon>Chordata</taxon>
        <taxon>Craniata</taxon>
        <taxon>Vertebrata</taxon>
        <taxon>Euteleostomi</taxon>
        <taxon>Actinopterygii</taxon>
        <taxon>Neopterygii</taxon>
        <taxon>Teleostei</taxon>
        <taxon>Neoteleostei</taxon>
        <taxon>Acanthomorphata</taxon>
        <taxon>Eupercaria</taxon>
        <taxon>Perciformes</taxon>
        <taxon>Cottioidei</taxon>
        <taxon>Gasterosteales</taxon>
        <taxon>Gasterosteidae</taxon>
        <taxon>Gasterosteus</taxon>
    </lineage>
</organism>
<feature type="region of interest" description="Disordered" evidence="6">
    <location>
        <begin position="272"/>
        <end position="311"/>
    </location>
</feature>
<feature type="region of interest" description="Disordered" evidence="6">
    <location>
        <begin position="32"/>
        <end position="129"/>
    </location>
</feature>
<keyword evidence="4" id="KW-0539">Nucleus</keyword>
<feature type="compositionally biased region" description="Polar residues" evidence="6">
    <location>
        <begin position="297"/>
        <end position="311"/>
    </location>
</feature>
<protein>
    <recommendedName>
        <fullName evidence="9">Microtubule associated tumor suppressor 1b</fullName>
    </recommendedName>
</protein>
<evidence type="ECO:0000256" key="6">
    <source>
        <dbReference type="SAM" id="MobiDB-lite"/>
    </source>
</evidence>
<reference evidence="7" key="3">
    <citation type="submission" date="2025-09" db="UniProtKB">
        <authorList>
            <consortium name="Ensembl"/>
        </authorList>
    </citation>
    <scope>IDENTIFICATION</scope>
</reference>
<dbReference type="Ensembl" id="ENSGACT00000047114.1">
    <property type="protein sequence ID" value="ENSGACP00000034413.1"/>
    <property type="gene ID" value="ENSGACG00000026015.1"/>
</dbReference>
<dbReference type="GO" id="GO:0005737">
    <property type="term" value="C:cytoplasm"/>
    <property type="evidence" value="ECO:0007669"/>
    <property type="project" value="TreeGrafter"/>
</dbReference>
<feature type="compositionally biased region" description="Polar residues" evidence="6">
    <location>
        <begin position="739"/>
        <end position="753"/>
    </location>
</feature>
<evidence type="ECO:0000313" key="8">
    <source>
        <dbReference type="Proteomes" id="UP000007635"/>
    </source>
</evidence>
<feature type="compositionally biased region" description="Polar residues" evidence="6">
    <location>
        <begin position="201"/>
        <end position="216"/>
    </location>
</feature>
<evidence type="ECO:0000256" key="1">
    <source>
        <dbReference type="ARBA" id="ARBA00004123"/>
    </source>
</evidence>
<evidence type="ECO:0000256" key="3">
    <source>
        <dbReference type="ARBA" id="ARBA00023054"/>
    </source>
</evidence>
<evidence type="ECO:0000256" key="5">
    <source>
        <dbReference type="SAM" id="Coils"/>
    </source>
</evidence>